<evidence type="ECO:0000313" key="3">
    <source>
        <dbReference type="EMBL" id="EPX72001.1"/>
    </source>
</evidence>
<keyword evidence="4" id="KW-1185">Reference proteome</keyword>
<dbReference type="VEuPathDB" id="FungiDB:SOCG_03935"/>
<proteinExistence type="predicted"/>
<dbReference type="OMA" id="AMIENSQ"/>
<dbReference type="Proteomes" id="UP000016088">
    <property type="component" value="Unassembled WGS sequence"/>
</dbReference>
<accession>S9PS65</accession>
<dbReference type="AlphaFoldDB" id="S9PS65"/>
<dbReference type="HOGENOM" id="CLU_354942_0_0_1"/>
<dbReference type="InterPro" id="IPR057227">
    <property type="entry name" value="DUF7905"/>
</dbReference>
<feature type="region of interest" description="Disordered" evidence="1">
    <location>
        <begin position="254"/>
        <end position="275"/>
    </location>
</feature>
<feature type="compositionally biased region" description="Basic and acidic residues" evidence="1">
    <location>
        <begin position="327"/>
        <end position="337"/>
    </location>
</feature>
<dbReference type="EMBL" id="KE503207">
    <property type="protein sequence ID" value="EPX72001.1"/>
    <property type="molecule type" value="Genomic_DNA"/>
</dbReference>
<dbReference type="OrthoDB" id="5405243at2759"/>
<organism evidence="3 4">
    <name type="scientific">Schizosaccharomyces octosporus (strain yFS286)</name>
    <name type="common">Fission yeast</name>
    <name type="synonym">Octosporomyces octosporus</name>
    <dbReference type="NCBI Taxonomy" id="483514"/>
    <lineage>
        <taxon>Eukaryota</taxon>
        <taxon>Fungi</taxon>
        <taxon>Dikarya</taxon>
        <taxon>Ascomycota</taxon>
        <taxon>Taphrinomycotina</taxon>
        <taxon>Schizosaccharomycetes</taxon>
        <taxon>Schizosaccharomycetales</taxon>
        <taxon>Schizosaccharomycetaceae</taxon>
        <taxon>Schizosaccharomyces</taxon>
    </lineage>
</organism>
<feature type="compositionally biased region" description="Polar residues" evidence="1">
    <location>
        <begin position="292"/>
        <end position="305"/>
    </location>
</feature>
<feature type="compositionally biased region" description="Polar residues" evidence="1">
    <location>
        <begin position="314"/>
        <end position="324"/>
    </location>
</feature>
<reference evidence="3 4" key="1">
    <citation type="journal article" date="2011" name="Science">
        <title>Comparative functional genomics of the fission yeasts.</title>
        <authorList>
            <person name="Rhind N."/>
            <person name="Chen Z."/>
            <person name="Yassour M."/>
            <person name="Thompson D.A."/>
            <person name="Haas B.J."/>
            <person name="Habib N."/>
            <person name="Wapinski I."/>
            <person name="Roy S."/>
            <person name="Lin M.F."/>
            <person name="Heiman D.I."/>
            <person name="Young S.K."/>
            <person name="Furuya K."/>
            <person name="Guo Y."/>
            <person name="Pidoux A."/>
            <person name="Chen H.M."/>
            <person name="Robbertse B."/>
            <person name="Goldberg J.M."/>
            <person name="Aoki K."/>
            <person name="Bayne E.H."/>
            <person name="Berlin A.M."/>
            <person name="Desjardins C.A."/>
            <person name="Dobbs E."/>
            <person name="Dukaj L."/>
            <person name="Fan L."/>
            <person name="FitzGerald M.G."/>
            <person name="French C."/>
            <person name="Gujja S."/>
            <person name="Hansen K."/>
            <person name="Keifenheim D."/>
            <person name="Levin J.Z."/>
            <person name="Mosher R.A."/>
            <person name="Mueller C.A."/>
            <person name="Pfiffner J."/>
            <person name="Priest M."/>
            <person name="Russ C."/>
            <person name="Smialowska A."/>
            <person name="Swoboda P."/>
            <person name="Sykes S.M."/>
            <person name="Vaughn M."/>
            <person name="Vengrova S."/>
            <person name="Yoder R."/>
            <person name="Zeng Q."/>
            <person name="Allshire R."/>
            <person name="Baulcombe D."/>
            <person name="Birren B.W."/>
            <person name="Brown W."/>
            <person name="Ekwall K."/>
            <person name="Kellis M."/>
            <person name="Leatherwood J."/>
            <person name="Levin H."/>
            <person name="Margalit H."/>
            <person name="Martienssen R."/>
            <person name="Nieduszynski C.A."/>
            <person name="Spatafora J.W."/>
            <person name="Friedman N."/>
            <person name="Dalgaard J.Z."/>
            <person name="Baumann P."/>
            <person name="Niki H."/>
            <person name="Regev A."/>
            <person name="Nusbaum C."/>
        </authorList>
    </citation>
    <scope>NUCLEOTIDE SEQUENCE [LARGE SCALE GENOMIC DNA]</scope>
    <source>
        <strain evidence="4">yFS286</strain>
    </source>
</reference>
<dbReference type="Pfam" id="PF25482">
    <property type="entry name" value="DUF7905"/>
    <property type="match status" value="1"/>
</dbReference>
<name>S9PS65_SCHOY</name>
<dbReference type="RefSeq" id="XP_013019299.1">
    <property type="nucleotide sequence ID" value="XM_013163845.1"/>
</dbReference>
<sequence>MTLVHNYQKIVTRFRQELNKHVETLVMEHPLGYTYYTSNELSRFEEFSSNFYENETALNRCSLEVSKSKDEINNDYEIDASNETGVFIAEWTPTKSQQSLKRTLILLNGRSLLKEYGKATNVKYKICHEENYLILHASRKKDLEKMLYLLNRLDSLLSQEISDHCEKNLFSIGRFPSCELKFSSLNSDVPLYKTLFLNPEVRKTTEFSDMLCFFMHLSYHDSTTNTYKNLPLCNISEGKFVSNGNFPYIGNGEKSVTERDSDVPANMKDDSPEKKKELMISSAYSMNDMAGKSNQPQFEGSLSFSETKDPSKKVQVSRNSTSTIHPHVNDTEEKINESDQSSGINKLKKKPPKFSFKLPSRPSESYLLAESASDEIVVRRVCVPENDEDRNAFSRKRNVGTNVCSPPSSSLENLRLNNHTTTGTDGKVSLVYIESDVCNLQLCLQADSRPKHLGNYEKLDEQNHKLLQMTLSKSLHILQSFSGEIHLSLKFGKVIYPNVSPEIHHYYQSPSRFYKKDDLPKSLFSNCITNSAEEIQNFLKRPVIIHYSRNEKSYDIAKPKTTQTTECFLFHGIFKSKKKGQETSTPFFMKCTSTLKERCFFEWNEATSVCNLNFVAMPWDARLELHACKVLNNAILKKFSDSLCFRNDGGTSILSFNNLKNKIVVLSVQRIWENLIPFNNEFLPHSTDFLLKYSRINDFEVFTTQEIPSSQFVIMDQPHKENFSTFYTVELESPFMNSQFECNKRIQPKETAKWDSTNPQFIGGAMIENSQDWYTAAIVTVKQLDNTSLVP</sequence>
<protein>
    <submittedName>
        <fullName evidence="3">RNA-silencing factor Ers1</fullName>
    </submittedName>
</protein>
<evidence type="ECO:0000256" key="1">
    <source>
        <dbReference type="SAM" id="MobiDB-lite"/>
    </source>
</evidence>
<dbReference type="GeneID" id="25032903"/>
<evidence type="ECO:0000313" key="4">
    <source>
        <dbReference type="Proteomes" id="UP000016088"/>
    </source>
</evidence>
<feature type="domain" description="DUF7905" evidence="2">
    <location>
        <begin position="454"/>
        <end position="754"/>
    </location>
</feature>
<gene>
    <name evidence="3" type="ORF">SOCG_03935</name>
</gene>
<evidence type="ECO:0000259" key="2">
    <source>
        <dbReference type="Pfam" id="PF25482"/>
    </source>
</evidence>
<feature type="compositionally biased region" description="Basic and acidic residues" evidence="1">
    <location>
        <begin position="255"/>
        <end position="275"/>
    </location>
</feature>
<feature type="region of interest" description="Disordered" evidence="1">
    <location>
        <begin position="289"/>
        <end position="360"/>
    </location>
</feature>